<accession>A0AAF3FPK5</accession>
<reference evidence="3" key="1">
    <citation type="submission" date="2024-02" db="UniProtKB">
        <authorList>
            <consortium name="WormBaseParasite"/>
        </authorList>
    </citation>
    <scope>IDENTIFICATION</scope>
</reference>
<dbReference type="SUPFAM" id="SSF55811">
    <property type="entry name" value="Nudix"/>
    <property type="match status" value="1"/>
</dbReference>
<dbReference type="Gene3D" id="3.90.79.10">
    <property type="entry name" value="Nucleoside Triphosphate Pyrophosphohydrolase"/>
    <property type="match status" value="1"/>
</dbReference>
<dbReference type="InterPro" id="IPR015797">
    <property type="entry name" value="NUDIX_hydrolase-like_dom_sf"/>
</dbReference>
<protein>
    <submittedName>
        <fullName evidence="3">Uncharacterized protein</fullName>
    </submittedName>
</protein>
<evidence type="ECO:0000313" key="2">
    <source>
        <dbReference type="Proteomes" id="UP000887575"/>
    </source>
</evidence>
<organism evidence="2 3">
    <name type="scientific">Mesorhabditis belari</name>
    <dbReference type="NCBI Taxonomy" id="2138241"/>
    <lineage>
        <taxon>Eukaryota</taxon>
        <taxon>Metazoa</taxon>
        <taxon>Ecdysozoa</taxon>
        <taxon>Nematoda</taxon>
        <taxon>Chromadorea</taxon>
        <taxon>Rhabditida</taxon>
        <taxon>Rhabditina</taxon>
        <taxon>Rhabditomorpha</taxon>
        <taxon>Rhabditoidea</taxon>
        <taxon>Rhabditidae</taxon>
        <taxon>Mesorhabditinae</taxon>
        <taxon>Mesorhabditis</taxon>
    </lineage>
</organism>
<dbReference type="AlphaFoldDB" id="A0AAF3FPK5"/>
<dbReference type="WBParaSite" id="MBELARI_LOCUS9131">
    <property type="protein sequence ID" value="MBELARI_LOCUS9131"/>
    <property type="gene ID" value="MBELARI_LOCUS9131"/>
</dbReference>
<dbReference type="Proteomes" id="UP000887575">
    <property type="component" value="Unassembled WGS sequence"/>
</dbReference>
<sequence>MMTPMMTSIMAAMSLFKGKYLYKAMMPNSPWGEHEMDYVLILRNFDLSRIEVNAEEVENYAVVSLEELKKRLANPNCNFTPWFPIVKEKEGGQLIGTEVLALALRAISFSCLMTYREMRRAGFVVVRKRLHPTEPVAQTQATPSISYFDEKANKPSTSEPTINILAETKKSPSEPANASLSLKPFSSTVLDMFPTLENGKMKMIHLAMDQNLSPIHEPISSRIISPNVIRLAQDMMKRLSTPLAPRFWPNLEELATTASTWSEYREKFKKTMEMNEQRAFNRFNSFKSPFQMSRGGPAPRRGFSRSPFHANTSYTPRPFQRTPLMPKVKQQMGVEYDIYKAGTFMHTVVTTPFMRMTVLESSCGNVLSSANPDPKVRSIFAMVSADSVITYIEHSNNPITLQEMKKFVQ</sequence>
<keyword evidence="2" id="KW-1185">Reference proteome</keyword>
<name>A0AAF3FPK5_9BILA</name>
<proteinExistence type="predicted"/>
<feature type="region of interest" description="Disordered" evidence="1">
    <location>
        <begin position="294"/>
        <end position="321"/>
    </location>
</feature>
<evidence type="ECO:0000256" key="1">
    <source>
        <dbReference type="SAM" id="MobiDB-lite"/>
    </source>
</evidence>
<evidence type="ECO:0000313" key="3">
    <source>
        <dbReference type="WBParaSite" id="MBELARI_LOCUS9131"/>
    </source>
</evidence>